<gene>
    <name evidence="9" type="ORF">AACH11_05875</name>
</gene>
<evidence type="ECO:0000256" key="7">
    <source>
        <dbReference type="ARBA" id="ARBA00023136"/>
    </source>
</evidence>
<dbReference type="InterPro" id="IPR038770">
    <property type="entry name" value="Na+/solute_symporter_sf"/>
</dbReference>
<dbReference type="EMBL" id="JBBUTF010000004">
    <property type="protein sequence ID" value="MEK8025485.1"/>
    <property type="molecule type" value="Genomic_DNA"/>
</dbReference>
<dbReference type="Gene3D" id="1.20.1530.20">
    <property type="match status" value="1"/>
</dbReference>
<sequence length="311" mass="31894">MRADPLLLLPDFALIALGYLLCRHTALDRKVWNGAEQLVYYLLFPALLFQAIARSPIDPGPAAGFGLAGLSIVGLGVLMALACGRWPGVDRLLHASGAQCAFRFNSFVGLALCERLAGSAGLAWMALLIALCVPVCNVAAVWPLARAGGQGLLRELARNPLIVSTVAGLAFNLSGLRLPELATTTLSRIGAAALPLGLMAVGAGLQMGALREAPRLAGALLAIRHALLPLWALALGTLAAAVLGPWGRLDAQQQLVLVIFGALPTASSAYVLAARMGGNGAYAAGLVTLSTLLAMPGLPIALALHGVISGA</sequence>
<dbReference type="PANTHER" id="PTHR36838">
    <property type="entry name" value="AUXIN EFFLUX CARRIER FAMILY PROTEIN"/>
    <property type="match status" value="1"/>
</dbReference>
<feature type="transmembrane region" description="Helical" evidence="8">
    <location>
        <begin position="280"/>
        <end position="308"/>
    </location>
</feature>
<feature type="transmembrane region" description="Helical" evidence="8">
    <location>
        <begin position="156"/>
        <end position="174"/>
    </location>
</feature>
<proteinExistence type="inferred from homology"/>
<comment type="similarity">
    <text evidence="2">Belongs to the auxin efflux carrier (TC 2.A.69) family.</text>
</comment>
<evidence type="ECO:0000256" key="6">
    <source>
        <dbReference type="ARBA" id="ARBA00022989"/>
    </source>
</evidence>
<dbReference type="Pfam" id="PF03547">
    <property type="entry name" value="Mem_trans"/>
    <property type="match status" value="1"/>
</dbReference>
<feature type="transmembrane region" description="Helical" evidence="8">
    <location>
        <begin position="62"/>
        <end position="82"/>
    </location>
</feature>
<evidence type="ECO:0000256" key="4">
    <source>
        <dbReference type="ARBA" id="ARBA00022475"/>
    </source>
</evidence>
<evidence type="ECO:0000313" key="9">
    <source>
        <dbReference type="EMBL" id="MEK8025485.1"/>
    </source>
</evidence>
<organism evidence="9 10">
    <name type="scientific">Pseudaquabacterium rugosum</name>
    <dbReference type="NCBI Taxonomy" id="2984194"/>
    <lineage>
        <taxon>Bacteria</taxon>
        <taxon>Pseudomonadati</taxon>
        <taxon>Pseudomonadota</taxon>
        <taxon>Betaproteobacteria</taxon>
        <taxon>Burkholderiales</taxon>
        <taxon>Sphaerotilaceae</taxon>
        <taxon>Pseudaquabacterium</taxon>
    </lineage>
</organism>
<comment type="subcellular location">
    <subcellularLocation>
        <location evidence="1">Cell membrane</location>
        <topology evidence="1">Multi-pass membrane protein</topology>
    </subcellularLocation>
</comment>
<keyword evidence="7 8" id="KW-0472">Membrane</keyword>
<comment type="caution">
    <text evidence="9">The sequence shown here is derived from an EMBL/GenBank/DDBJ whole genome shotgun (WGS) entry which is preliminary data.</text>
</comment>
<keyword evidence="4" id="KW-1003">Cell membrane</keyword>
<dbReference type="InterPro" id="IPR004776">
    <property type="entry name" value="Mem_transp_PIN-like"/>
</dbReference>
<accession>A0ABU9B8V5</accession>
<name>A0ABU9B8V5_9BURK</name>
<protein>
    <submittedName>
        <fullName evidence="9">AEC family transporter</fullName>
    </submittedName>
</protein>
<reference evidence="9 10" key="1">
    <citation type="submission" date="2024-04" db="EMBL/GenBank/DDBJ databases">
        <title>Novel species of the genus Ideonella isolated from streams.</title>
        <authorList>
            <person name="Lu H."/>
        </authorList>
    </citation>
    <scope>NUCLEOTIDE SEQUENCE [LARGE SCALE GENOMIC DNA]</scope>
    <source>
        <strain evidence="9 10">BYS139W</strain>
    </source>
</reference>
<keyword evidence="10" id="KW-1185">Reference proteome</keyword>
<feature type="transmembrane region" description="Helical" evidence="8">
    <location>
        <begin position="226"/>
        <end position="247"/>
    </location>
</feature>
<keyword evidence="3" id="KW-0813">Transport</keyword>
<feature type="transmembrane region" description="Helical" evidence="8">
    <location>
        <begin position="38"/>
        <end position="55"/>
    </location>
</feature>
<evidence type="ECO:0000313" key="10">
    <source>
        <dbReference type="Proteomes" id="UP001368500"/>
    </source>
</evidence>
<evidence type="ECO:0000256" key="2">
    <source>
        <dbReference type="ARBA" id="ARBA00010145"/>
    </source>
</evidence>
<evidence type="ECO:0000256" key="8">
    <source>
        <dbReference type="SAM" id="Phobius"/>
    </source>
</evidence>
<dbReference type="Proteomes" id="UP001368500">
    <property type="component" value="Unassembled WGS sequence"/>
</dbReference>
<dbReference type="RefSeq" id="WP_341373259.1">
    <property type="nucleotide sequence ID" value="NZ_JBBUTF010000004.1"/>
</dbReference>
<evidence type="ECO:0000256" key="1">
    <source>
        <dbReference type="ARBA" id="ARBA00004651"/>
    </source>
</evidence>
<feature type="transmembrane region" description="Helical" evidence="8">
    <location>
        <begin position="253"/>
        <end position="273"/>
    </location>
</feature>
<keyword evidence="5 8" id="KW-0812">Transmembrane</keyword>
<feature type="transmembrane region" description="Helical" evidence="8">
    <location>
        <begin position="186"/>
        <end position="205"/>
    </location>
</feature>
<evidence type="ECO:0000256" key="3">
    <source>
        <dbReference type="ARBA" id="ARBA00022448"/>
    </source>
</evidence>
<keyword evidence="6 8" id="KW-1133">Transmembrane helix</keyword>
<dbReference type="PANTHER" id="PTHR36838:SF4">
    <property type="entry name" value="AUXIN EFFLUX CARRIER FAMILY PROTEIN"/>
    <property type="match status" value="1"/>
</dbReference>
<evidence type="ECO:0000256" key="5">
    <source>
        <dbReference type="ARBA" id="ARBA00022692"/>
    </source>
</evidence>
<feature type="transmembrane region" description="Helical" evidence="8">
    <location>
        <begin position="122"/>
        <end position="144"/>
    </location>
</feature>